<gene>
    <name evidence="12" type="ORF">EDD79_101646</name>
</gene>
<dbReference type="InterPro" id="IPR020613">
    <property type="entry name" value="Thiolase_CS"/>
</dbReference>
<evidence type="ECO:0000259" key="10">
    <source>
        <dbReference type="Pfam" id="PF00108"/>
    </source>
</evidence>
<proteinExistence type="inferred from homology"/>
<feature type="domain" description="Thiolase C-terminal" evidence="11">
    <location>
        <begin position="270"/>
        <end position="391"/>
    </location>
</feature>
<feature type="active site" description="Acyl-thioester intermediate" evidence="8">
    <location>
        <position position="88"/>
    </location>
</feature>
<dbReference type="InterPro" id="IPR016039">
    <property type="entry name" value="Thiolase-like"/>
</dbReference>
<evidence type="ECO:0000256" key="9">
    <source>
        <dbReference type="RuleBase" id="RU003557"/>
    </source>
</evidence>
<sequence length="392" mass="41329">MREVVIVSAARTPIGSFGGVFKDVSAAELGSVAIKAAIERANIKPEDVEEVFMGCIIQAGKKQNVARQAAAKAGIPFETPSTTINKLCGSGLRTVSLGAQAILAGDNDIVVAGGTESMSTAPYVIDDMRWGAKMGHGQVYDTLLKDALTCAFYDYHMGVTAENLVEKYNISKEEQDKFAQGSQNKAEYAQKNGLFDKEIIPVTVKTRKGDMVVDKDEYIKHGVTLESLLKLKPVFKKEGTVTPGNASGINDGAAAVVLMSAEKAKELGIKPLAKIVAYASGGVDPSVMGYGPVPATEKVFKKSGWKVEDLDLIEANEAFAAQALAVAKGLNFNMDIVNVHGGAIALGHPVGASGARILVTLLYAMEHRNAKKGLATLCIGGGMGVSVLVERL</sequence>
<evidence type="ECO:0000256" key="7">
    <source>
        <dbReference type="ARBA" id="ARBA00051550"/>
    </source>
</evidence>
<dbReference type="OrthoDB" id="9764892at2"/>
<evidence type="ECO:0000259" key="11">
    <source>
        <dbReference type="Pfam" id="PF02803"/>
    </source>
</evidence>
<dbReference type="InterPro" id="IPR020615">
    <property type="entry name" value="Thiolase_acyl_enz_int_AS"/>
</dbReference>
<keyword evidence="4 9" id="KW-0012">Acyltransferase</keyword>
<comment type="similarity">
    <text evidence="1 9">Belongs to the thiolase-like superfamily. Thiolase family.</text>
</comment>
<evidence type="ECO:0000256" key="4">
    <source>
        <dbReference type="ARBA" id="ARBA00023315"/>
    </source>
</evidence>
<dbReference type="NCBIfam" id="TIGR01930">
    <property type="entry name" value="AcCoA-C-Actrans"/>
    <property type="match status" value="1"/>
</dbReference>
<dbReference type="PROSITE" id="PS00099">
    <property type="entry name" value="THIOLASE_3"/>
    <property type="match status" value="1"/>
</dbReference>
<dbReference type="RefSeq" id="WP_132848456.1">
    <property type="nucleotide sequence ID" value="NZ_CP058648.1"/>
</dbReference>
<dbReference type="Proteomes" id="UP000295504">
    <property type="component" value="Unassembled WGS sequence"/>
</dbReference>
<evidence type="ECO:0000256" key="1">
    <source>
        <dbReference type="ARBA" id="ARBA00010982"/>
    </source>
</evidence>
<organism evidence="12 13">
    <name type="scientific">Serpentinicella alkaliphila</name>
    <dbReference type="NCBI Taxonomy" id="1734049"/>
    <lineage>
        <taxon>Bacteria</taxon>
        <taxon>Bacillati</taxon>
        <taxon>Bacillota</taxon>
        <taxon>Clostridia</taxon>
        <taxon>Peptostreptococcales</taxon>
        <taxon>Natronincolaceae</taxon>
        <taxon>Serpentinicella</taxon>
    </lineage>
</organism>
<evidence type="ECO:0000313" key="12">
    <source>
        <dbReference type="EMBL" id="TCQ02400.1"/>
    </source>
</evidence>
<dbReference type="InterPro" id="IPR002155">
    <property type="entry name" value="Thiolase"/>
</dbReference>
<evidence type="ECO:0000256" key="5">
    <source>
        <dbReference type="ARBA" id="ARBA00030755"/>
    </source>
</evidence>
<evidence type="ECO:0000256" key="8">
    <source>
        <dbReference type="PIRSR" id="PIRSR000429-1"/>
    </source>
</evidence>
<keyword evidence="3 9" id="KW-0808">Transferase</keyword>
<dbReference type="PIRSF" id="PIRSF000429">
    <property type="entry name" value="Ac-CoA_Ac_transf"/>
    <property type="match status" value="1"/>
</dbReference>
<comment type="caution">
    <text evidence="12">The sequence shown here is derived from an EMBL/GenBank/DDBJ whole genome shotgun (WGS) entry which is preliminary data.</text>
</comment>
<comment type="catalytic activity">
    <reaction evidence="7">
        <text>2 acetyl-CoA = acetoacetyl-CoA + CoA</text>
        <dbReference type="Rhea" id="RHEA:21036"/>
        <dbReference type="ChEBI" id="CHEBI:57286"/>
        <dbReference type="ChEBI" id="CHEBI:57287"/>
        <dbReference type="ChEBI" id="CHEBI:57288"/>
        <dbReference type="EC" id="2.3.1.9"/>
    </reaction>
</comment>
<evidence type="ECO:0000256" key="3">
    <source>
        <dbReference type="ARBA" id="ARBA00022679"/>
    </source>
</evidence>
<name>A0A4R2TFP7_9FIRM</name>
<dbReference type="Pfam" id="PF00108">
    <property type="entry name" value="Thiolase_N"/>
    <property type="match status" value="1"/>
</dbReference>
<dbReference type="Gene3D" id="3.40.47.10">
    <property type="match status" value="2"/>
</dbReference>
<dbReference type="PANTHER" id="PTHR18919">
    <property type="entry name" value="ACETYL-COA C-ACYLTRANSFERASE"/>
    <property type="match status" value="1"/>
</dbReference>
<feature type="active site" description="Proton acceptor" evidence="8">
    <location>
        <position position="378"/>
    </location>
</feature>
<dbReference type="EC" id="2.3.1.9" evidence="2"/>
<evidence type="ECO:0000256" key="6">
    <source>
        <dbReference type="ARBA" id="ARBA00044137"/>
    </source>
</evidence>
<dbReference type="PANTHER" id="PTHR18919:SF107">
    <property type="entry name" value="ACETYL-COA ACETYLTRANSFERASE, CYTOSOLIC"/>
    <property type="match status" value="1"/>
</dbReference>
<accession>A0A4R2TFP7</accession>
<reference evidence="12 13" key="1">
    <citation type="submission" date="2019-03" db="EMBL/GenBank/DDBJ databases">
        <title>Genomic Encyclopedia of Type Strains, Phase IV (KMG-IV): sequencing the most valuable type-strain genomes for metagenomic binning, comparative biology and taxonomic classification.</title>
        <authorList>
            <person name="Goeker M."/>
        </authorList>
    </citation>
    <scope>NUCLEOTIDE SEQUENCE [LARGE SCALE GENOMIC DNA]</scope>
    <source>
        <strain evidence="12 13">DSM 100013</strain>
    </source>
</reference>
<dbReference type="PROSITE" id="PS00737">
    <property type="entry name" value="THIOLASE_2"/>
    <property type="match status" value="1"/>
</dbReference>
<dbReference type="CDD" id="cd00751">
    <property type="entry name" value="thiolase"/>
    <property type="match status" value="1"/>
</dbReference>
<dbReference type="InterPro" id="IPR020616">
    <property type="entry name" value="Thiolase_N"/>
</dbReference>
<dbReference type="FunFam" id="3.40.47.10:FF:000010">
    <property type="entry name" value="Acetyl-CoA acetyltransferase (Thiolase)"/>
    <property type="match status" value="1"/>
</dbReference>
<dbReference type="InterPro" id="IPR020610">
    <property type="entry name" value="Thiolase_AS"/>
</dbReference>
<protein>
    <recommendedName>
        <fullName evidence="6">Acetyl-CoA acetyltransferase</fullName>
        <ecNumber evidence="2">2.3.1.9</ecNumber>
    </recommendedName>
    <alternativeName>
        <fullName evidence="5">Acetoacetyl-CoA thiolase</fullName>
    </alternativeName>
</protein>
<dbReference type="EMBL" id="SLYC01000016">
    <property type="protein sequence ID" value="TCQ02400.1"/>
    <property type="molecule type" value="Genomic_DNA"/>
</dbReference>
<evidence type="ECO:0000313" key="13">
    <source>
        <dbReference type="Proteomes" id="UP000295504"/>
    </source>
</evidence>
<dbReference type="SUPFAM" id="SSF53901">
    <property type="entry name" value="Thiolase-like"/>
    <property type="match status" value="2"/>
</dbReference>
<dbReference type="AlphaFoldDB" id="A0A4R2TFP7"/>
<dbReference type="PROSITE" id="PS00098">
    <property type="entry name" value="THIOLASE_1"/>
    <property type="match status" value="1"/>
</dbReference>
<dbReference type="GO" id="GO:0003985">
    <property type="term" value="F:acetyl-CoA C-acetyltransferase activity"/>
    <property type="evidence" value="ECO:0007669"/>
    <property type="project" value="UniProtKB-EC"/>
</dbReference>
<evidence type="ECO:0000256" key="2">
    <source>
        <dbReference type="ARBA" id="ARBA00012705"/>
    </source>
</evidence>
<feature type="active site" description="Proton acceptor" evidence="8">
    <location>
        <position position="348"/>
    </location>
</feature>
<dbReference type="Pfam" id="PF02803">
    <property type="entry name" value="Thiolase_C"/>
    <property type="match status" value="1"/>
</dbReference>
<keyword evidence="13" id="KW-1185">Reference proteome</keyword>
<feature type="domain" description="Thiolase N-terminal" evidence="10">
    <location>
        <begin position="4"/>
        <end position="261"/>
    </location>
</feature>
<dbReference type="InterPro" id="IPR020617">
    <property type="entry name" value="Thiolase_C"/>
</dbReference>